<dbReference type="InterPro" id="IPR005550">
    <property type="entry name" value="Kinetochore_Ndc80"/>
</dbReference>
<dbReference type="Gene3D" id="1.10.418.30">
    <property type="entry name" value="Ncd80 complex, Ncd80 subunit"/>
    <property type="match status" value="1"/>
</dbReference>
<dbReference type="GO" id="GO:0031262">
    <property type="term" value="C:Ndc80 complex"/>
    <property type="evidence" value="ECO:0000318"/>
    <property type="project" value="GO_Central"/>
</dbReference>
<accession>B3RPP1</accession>
<comment type="subcellular location">
    <subcellularLocation>
        <location evidence="10">Chromosome</location>
        <location evidence="10">Centromere</location>
        <location evidence="10">Kinetochore</location>
    </subcellularLocation>
    <subcellularLocation>
        <location evidence="10">Nucleus</location>
    </subcellularLocation>
</comment>
<keyword evidence="9 10" id="KW-0137">Centromere</keyword>
<keyword evidence="6 11" id="KW-0175">Coiled coil</keyword>
<keyword evidence="8 10" id="KW-0131">Cell cycle</keyword>
<evidence type="ECO:0000256" key="7">
    <source>
        <dbReference type="ARBA" id="ARBA00023242"/>
    </source>
</evidence>
<evidence type="ECO:0000256" key="11">
    <source>
        <dbReference type="SAM" id="Coils"/>
    </source>
</evidence>
<evidence type="ECO:0000256" key="10">
    <source>
        <dbReference type="RuleBase" id="RU368072"/>
    </source>
</evidence>
<dbReference type="AlphaFoldDB" id="B3RPP1"/>
<feature type="coiled-coil region" evidence="11">
    <location>
        <begin position="437"/>
        <end position="520"/>
    </location>
</feature>
<comment type="similarity">
    <text evidence="1 10">Belongs to the NDC80/HEC1 family.</text>
</comment>
<evidence type="ECO:0000256" key="2">
    <source>
        <dbReference type="ARBA" id="ARBA00022454"/>
    </source>
</evidence>
<feature type="domain" description="DUF5595" evidence="13">
    <location>
        <begin position="185"/>
        <end position="244"/>
    </location>
</feature>
<evidence type="ECO:0000256" key="4">
    <source>
        <dbReference type="ARBA" id="ARBA00022776"/>
    </source>
</evidence>
<dbReference type="Pfam" id="PF18077">
    <property type="entry name" value="DUF5595"/>
    <property type="match status" value="1"/>
</dbReference>
<dbReference type="Pfam" id="PF03801">
    <property type="entry name" value="Ndc80_HEC"/>
    <property type="match status" value="1"/>
</dbReference>
<dbReference type="PhylomeDB" id="B3RPP1"/>
<dbReference type="OMA" id="NKSWLMT"/>
<name>B3RPP1_TRIAD</name>
<dbReference type="HOGENOM" id="CLU_012583_1_0_1"/>
<dbReference type="Proteomes" id="UP000009022">
    <property type="component" value="Unassembled WGS sequence"/>
</dbReference>
<feature type="coiled-coil region" evidence="11">
    <location>
        <begin position="267"/>
        <end position="350"/>
    </location>
</feature>
<dbReference type="InterPro" id="IPR055260">
    <property type="entry name" value="Ndc80_CH"/>
</dbReference>
<feature type="domain" description="Kinetochore protein Ndc80 CH" evidence="12">
    <location>
        <begin position="48"/>
        <end position="154"/>
    </location>
</feature>
<keyword evidence="15" id="KW-1185">Reference proteome</keyword>
<organism evidence="14 15">
    <name type="scientific">Trichoplax adhaerens</name>
    <name type="common">Trichoplax reptans</name>
    <dbReference type="NCBI Taxonomy" id="10228"/>
    <lineage>
        <taxon>Eukaryota</taxon>
        <taxon>Metazoa</taxon>
        <taxon>Placozoa</taxon>
        <taxon>Uniplacotomia</taxon>
        <taxon>Trichoplacea</taxon>
        <taxon>Trichoplacidae</taxon>
        <taxon>Trichoplax</taxon>
    </lineage>
</organism>
<proteinExistence type="inferred from homology"/>
<keyword evidence="5 10" id="KW-0995">Kinetochore</keyword>
<keyword evidence="3 10" id="KW-0132">Cell division</keyword>
<dbReference type="PANTHER" id="PTHR10643">
    <property type="entry name" value="KINETOCHORE PROTEIN NDC80"/>
    <property type="match status" value="1"/>
</dbReference>
<dbReference type="KEGG" id="tad:TRIADDRAFT_53609"/>
<evidence type="ECO:0000259" key="12">
    <source>
        <dbReference type="Pfam" id="PF03801"/>
    </source>
</evidence>
<dbReference type="InParanoid" id="B3RPP1"/>
<evidence type="ECO:0000256" key="6">
    <source>
        <dbReference type="ARBA" id="ARBA00023054"/>
    </source>
</evidence>
<evidence type="ECO:0000259" key="13">
    <source>
        <dbReference type="Pfam" id="PF18077"/>
    </source>
</evidence>
<dbReference type="STRING" id="10228.B3RPP1"/>
<evidence type="ECO:0000256" key="8">
    <source>
        <dbReference type="ARBA" id="ARBA00023306"/>
    </source>
</evidence>
<dbReference type="GO" id="GO:0005634">
    <property type="term" value="C:nucleus"/>
    <property type="evidence" value="ECO:0007669"/>
    <property type="project" value="UniProtKB-SubCell"/>
</dbReference>
<dbReference type="EMBL" id="DS985242">
    <property type="protein sequence ID" value="EDV27669.1"/>
    <property type="molecule type" value="Genomic_DNA"/>
</dbReference>
<gene>
    <name evidence="14" type="ORF">TRIADDRAFT_53609</name>
</gene>
<dbReference type="PANTHER" id="PTHR10643:SF2">
    <property type="entry name" value="KINETOCHORE PROTEIN NDC80 HOMOLOG"/>
    <property type="match status" value="1"/>
</dbReference>
<keyword evidence="7 10" id="KW-0539">Nucleus</keyword>
<protein>
    <recommendedName>
        <fullName evidence="10">Kinetochore protein NDC80</fullName>
    </recommendedName>
</protein>
<dbReference type="eggNOG" id="KOG0995">
    <property type="taxonomic scope" value="Eukaryota"/>
</dbReference>
<evidence type="ECO:0000256" key="1">
    <source>
        <dbReference type="ARBA" id="ARBA00007050"/>
    </source>
</evidence>
<comment type="subunit">
    <text evidence="10">Component of the NDC80 complex.</text>
</comment>
<keyword evidence="4 10" id="KW-0498">Mitosis</keyword>
<keyword evidence="2 10" id="KW-0158">Chromosome</keyword>
<dbReference type="InterPro" id="IPR038273">
    <property type="entry name" value="Ndc80_sf"/>
</dbReference>
<evidence type="ECO:0000313" key="14">
    <source>
        <dbReference type="EMBL" id="EDV27669.1"/>
    </source>
</evidence>
<evidence type="ECO:0000256" key="5">
    <source>
        <dbReference type="ARBA" id="ARBA00022838"/>
    </source>
</evidence>
<dbReference type="GeneID" id="6750718"/>
<evidence type="ECO:0000256" key="3">
    <source>
        <dbReference type="ARBA" id="ARBA00022618"/>
    </source>
</evidence>
<dbReference type="OrthoDB" id="7459479at2759"/>
<reference evidence="14 15" key="1">
    <citation type="journal article" date="2008" name="Nature">
        <title>The Trichoplax genome and the nature of placozoans.</title>
        <authorList>
            <person name="Srivastava M."/>
            <person name="Begovic E."/>
            <person name="Chapman J."/>
            <person name="Putnam N.H."/>
            <person name="Hellsten U."/>
            <person name="Kawashima T."/>
            <person name="Kuo A."/>
            <person name="Mitros T."/>
            <person name="Salamov A."/>
            <person name="Carpenter M.L."/>
            <person name="Signorovitch A.Y."/>
            <person name="Moreno M.A."/>
            <person name="Kamm K."/>
            <person name="Grimwood J."/>
            <person name="Schmutz J."/>
            <person name="Shapiro H."/>
            <person name="Grigoriev I.V."/>
            <person name="Buss L.W."/>
            <person name="Schierwater B."/>
            <person name="Dellaporta S.L."/>
            <person name="Rokhsar D.S."/>
        </authorList>
    </citation>
    <scope>NUCLEOTIDE SEQUENCE [LARGE SCALE GENOMIC DNA]</scope>
    <source>
        <strain evidence="14 15">Grell-BS-1999</strain>
    </source>
</reference>
<dbReference type="GO" id="GO:0051315">
    <property type="term" value="P:attachment of mitotic spindle microtubules to kinetochore"/>
    <property type="evidence" value="ECO:0000318"/>
    <property type="project" value="GO_Central"/>
</dbReference>
<sequence>MCHYVTNRTKTCIKKKSTRFCILLKILEPTGIQRRSSHGVVVKLPNPRDKGYQQRCIKKLMEFLIENSYPHQVSTKNLMSPSSNDFIRVFQFIYQFIIPNVAIGKKYEEEVPNIFRSLGYPVTISKSFMFSVGTPHTWPILLQALTWLTEIVQLALLFEIDEIMLLDSDPTSSLAGEVVASDRALQYDYMTTGYNEFLLGKDDYPELQEHLQQELDRRWKSVREKISSIETHIEHQMEELSILENDPLSVDNLQKKQAILIEDRNKFKKYIQDLQLHNSRLVRLEQKQVEEKQTLESETRSLEELSKDLKARISEQKLSASAAEKIKMAIKEKQSLCNVLQKELDEGNEELWNSELKLTKRRDKYEEAYRLYLSHVKKVLPSTSENESIENYELCINKNLISQKRKVVKPKISQVKREFSDKIRRCNSKRVTEEANVEEVLRSLANTQDRYEGLEAEITSIKEKTQAEKVDFRDRKKGLKDKVTDIDNEILQDRNCESKCDRIRREIELLKKEQERVNQEIIISTGDMDREICKVAEVVAKHKSYMKSLADNCSNEVTKIIKKRLNSLTECKEEIDHLVLEQ</sequence>
<dbReference type="RefSeq" id="XP_002109503.1">
    <property type="nucleotide sequence ID" value="XM_002109467.1"/>
</dbReference>
<dbReference type="GO" id="GO:0051301">
    <property type="term" value="P:cell division"/>
    <property type="evidence" value="ECO:0007669"/>
    <property type="project" value="UniProtKB-UniRule"/>
</dbReference>
<dbReference type="InterPro" id="IPR040967">
    <property type="entry name" value="DUF5595"/>
</dbReference>
<dbReference type="CTD" id="6750718"/>
<evidence type="ECO:0000313" key="15">
    <source>
        <dbReference type="Proteomes" id="UP000009022"/>
    </source>
</evidence>
<comment type="function">
    <text evidence="10">Acts as a component of the essential kinetochore-associated NDC80 complex, which is required for chromosome segregation and spindle checkpoint activity.</text>
</comment>
<evidence type="ECO:0000256" key="9">
    <source>
        <dbReference type="ARBA" id="ARBA00023328"/>
    </source>
</evidence>